<organism evidence="2 3">
    <name type="scientific">Rhodotorula mucilaginosa</name>
    <name type="common">Yeast</name>
    <name type="synonym">Rhodotorula rubra</name>
    <dbReference type="NCBI Taxonomy" id="5537"/>
    <lineage>
        <taxon>Eukaryota</taxon>
        <taxon>Fungi</taxon>
        <taxon>Dikarya</taxon>
        <taxon>Basidiomycota</taxon>
        <taxon>Pucciniomycotina</taxon>
        <taxon>Microbotryomycetes</taxon>
        <taxon>Sporidiobolales</taxon>
        <taxon>Sporidiobolaceae</taxon>
        <taxon>Rhodotorula</taxon>
    </lineage>
</organism>
<evidence type="ECO:0000313" key="3">
    <source>
        <dbReference type="Proteomes" id="UP000777482"/>
    </source>
</evidence>
<protein>
    <submittedName>
        <fullName evidence="2">Uncharacterized protein</fullName>
    </submittedName>
</protein>
<reference evidence="2 3" key="1">
    <citation type="submission" date="2020-11" db="EMBL/GenBank/DDBJ databases">
        <title>Kefir isolates.</title>
        <authorList>
            <person name="Marcisauskas S."/>
            <person name="Kim Y."/>
            <person name="Blasche S."/>
        </authorList>
    </citation>
    <scope>NUCLEOTIDE SEQUENCE [LARGE SCALE GENOMIC DNA]</scope>
    <source>
        <strain evidence="2 3">KR</strain>
    </source>
</reference>
<sequence>MQDMSDSKSGRAAPHQSGHPDPAAREEIIMVQPSGESNPAGDSEHDTRMHIPHGTKEQEEEEEQLKRMMAK</sequence>
<comment type="caution">
    <text evidence="2">The sequence shown here is derived from an EMBL/GenBank/DDBJ whole genome shotgun (WGS) entry which is preliminary data.</text>
</comment>
<feature type="region of interest" description="Disordered" evidence="1">
    <location>
        <begin position="1"/>
        <end position="71"/>
    </location>
</feature>
<feature type="compositionally biased region" description="Basic and acidic residues" evidence="1">
    <location>
        <begin position="42"/>
        <end position="57"/>
    </location>
</feature>
<dbReference type="OrthoDB" id="10357867at2759"/>
<name>A0A9P7B7A1_RHOMI</name>
<accession>A0A9P7B7A1</accession>
<evidence type="ECO:0000256" key="1">
    <source>
        <dbReference type="SAM" id="MobiDB-lite"/>
    </source>
</evidence>
<dbReference type="EMBL" id="PUHQ01000017">
    <property type="protein sequence ID" value="KAG0663907.1"/>
    <property type="molecule type" value="Genomic_DNA"/>
</dbReference>
<keyword evidence="3" id="KW-1185">Reference proteome</keyword>
<evidence type="ECO:0000313" key="2">
    <source>
        <dbReference type="EMBL" id="KAG0663907.1"/>
    </source>
</evidence>
<dbReference type="AlphaFoldDB" id="A0A9P7B7A1"/>
<proteinExistence type="predicted"/>
<dbReference type="Proteomes" id="UP000777482">
    <property type="component" value="Unassembled WGS sequence"/>
</dbReference>
<gene>
    <name evidence="2" type="ORF">C6P46_002133</name>
</gene>